<organism evidence="1 2">
    <name type="scientific">Metabacillus hrfriensis</name>
    <dbReference type="NCBI Taxonomy" id="3048891"/>
    <lineage>
        <taxon>Bacteria</taxon>
        <taxon>Bacillati</taxon>
        <taxon>Bacillota</taxon>
        <taxon>Bacilli</taxon>
        <taxon>Bacillales</taxon>
        <taxon>Bacillaceae</taxon>
        <taxon>Metabacillus</taxon>
    </lineage>
</organism>
<evidence type="ECO:0000313" key="2">
    <source>
        <dbReference type="Proteomes" id="UP001226091"/>
    </source>
</evidence>
<gene>
    <name evidence="1" type="ORF">QLQ22_01200</name>
</gene>
<dbReference type="EMBL" id="CP126116">
    <property type="protein sequence ID" value="WHZ58045.1"/>
    <property type="molecule type" value="Genomic_DNA"/>
</dbReference>
<sequence length="162" mass="17962">MKLKTFMFKDDGSIPNNPNLPLLVYEGAFTSTEQFEYTILEHGWSGTWVDGVYDYHHYHSTSHEVLGVVSGKAKILFGGENGTAVAVQQGDVAVIPAGVGHKCIEKSSDFKVMGAYPDQQEMDMCTGKKEERPKALKHIQNVPLPENDPLLGKGGPMFDYWK</sequence>
<name>A0ACD4RCY8_9BACI</name>
<evidence type="ECO:0000313" key="1">
    <source>
        <dbReference type="EMBL" id="WHZ58045.1"/>
    </source>
</evidence>
<dbReference type="Proteomes" id="UP001226091">
    <property type="component" value="Chromosome"/>
</dbReference>
<proteinExistence type="predicted"/>
<keyword evidence="2" id="KW-1185">Reference proteome</keyword>
<reference evidence="2" key="1">
    <citation type="journal article" date="2025" name="Aquaculture">
        <title>Assessment of the bioflocculant production and safety properties of Metabacillus hrfriensis sp. nov. based on phenotypic and whole-genome sequencing analysis.</title>
        <authorList>
            <person name="Zhang R."/>
            <person name="Zhao Z."/>
            <person name="Luo L."/>
            <person name="Wang S."/>
            <person name="Guo K."/>
            <person name="Xu W."/>
        </authorList>
    </citation>
    <scope>NUCLEOTIDE SEQUENCE [LARGE SCALE GENOMIC DNA]</scope>
    <source>
        <strain evidence="2">CT-WN-B3</strain>
    </source>
</reference>
<protein>
    <submittedName>
        <fullName evidence="1">Cupin domain-containing protein</fullName>
    </submittedName>
</protein>
<accession>A0ACD4RCY8</accession>